<dbReference type="OrthoDB" id="784962at2759"/>
<keyword evidence="2" id="KW-0479">Metal-binding</keyword>
<dbReference type="PANTHER" id="PTHR46174:SF1">
    <property type="entry name" value="CXXC-TYPE ZINC FINGER PROTEIN 1"/>
    <property type="match status" value="1"/>
</dbReference>
<keyword evidence="5" id="KW-0539">Nucleus</keyword>
<dbReference type="EMBL" id="BT022800">
    <property type="protein sequence ID" value="AAY55216.1"/>
    <property type="molecule type" value="mRNA"/>
</dbReference>
<dbReference type="Bgee" id="FBgn0031513">
    <property type="expression patterns" value="Expressed in spermatocyte in testis and 16 other cell types or tissues"/>
</dbReference>
<organism evidence="7">
    <name type="scientific">Drosophila melanogaster</name>
    <name type="common">Fruit fly</name>
    <dbReference type="NCBI Taxonomy" id="7227"/>
    <lineage>
        <taxon>Eukaryota</taxon>
        <taxon>Metazoa</taxon>
        <taxon>Ecdysozoa</taxon>
        <taxon>Arthropoda</taxon>
        <taxon>Hexapoda</taxon>
        <taxon>Insecta</taxon>
        <taxon>Pterygota</taxon>
        <taxon>Neoptera</taxon>
        <taxon>Endopterygota</taxon>
        <taxon>Diptera</taxon>
        <taxon>Brachycera</taxon>
        <taxon>Muscomorpha</taxon>
        <taxon>Ephydroidea</taxon>
        <taxon>Drosophilidae</taxon>
        <taxon>Drosophila</taxon>
        <taxon>Sophophora</taxon>
    </lineage>
</organism>
<feature type="compositionally biased region" description="Polar residues" evidence="6">
    <location>
        <begin position="193"/>
        <end position="204"/>
    </location>
</feature>
<keyword evidence="4" id="KW-0862">Zinc</keyword>
<dbReference type="ExpressionAtlas" id="Q4V556">
    <property type="expression patterns" value="baseline and differential"/>
</dbReference>
<evidence type="ECO:0000256" key="2">
    <source>
        <dbReference type="ARBA" id="ARBA00022723"/>
    </source>
</evidence>
<proteinExistence type="evidence at transcript level"/>
<feature type="compositionally biased region" description="Polar residues" evidence="6">
    <location>
        <begin position="240"/>
        <end position="259"/>
    </location>
</feature>
<dbReference type="HOGENOM" id="CLU_506492_0_0_1"/>
<dbReference type="GO" id="GO:0048188">
    <property type="term" value="C:Set1C/COMPASS complex"/>
    <property type="evidence" value="ECO:0007669"/>
    <property type="project" value="InterPro"/>
</dbReference>
<evidence type="ECO:0000256" key="1">
    <source>
        <dbReference type="ARBA" id="ARBA00004123"/>
    </source>
</evidence>
<dbReference type="GO" id="GO:0008270">
    <property type="term" value="F:zinc ion binding"/>
    <property type="evidence" value="ECO:0007669"/>
    <property type="project" value="UniProtKB-KW"/>
</dbReference>
<dbReference type="PANTHER" id="PTHR46174">
    <property type="entry name" value="CXXC-TYPE ZINC FINGER PROTEIN 1"/>
    <property type="match status" value="1"/>
</dbReference>
<name>Q4V556_DROME</name>
<evidence type="ECO:0000256" key="5">
    <source>
        <dbReference type="ARBA" id="ARBA00023242"/>
    </source>
</evidence>
<evidence type="ECO:0000313" key="7">
    <source>
        <dbReference type="EMBL" id="AAY55216.1"/>
    </source>
</evidence>
<protein>
    <submittedName>
        <fullName evidence="7">IP13716p</fullName>
    </submittedName>
</protein>
<keyword evidence="3" id="KW-0863">Zinc-finger</keyword>
<comment type="subcellular location">
    <subcellularLocation>
        <location evidence="1">Nucleus</location>
    </subcellularLocation>
</comment>
<feature type="region of interest" description="Disordered" evidence="6">
    <location>
        <begin position="77"/>
        <end position="265"/>
    </location>
</feature>
<dbReference type="VEuPathDB" id="VectorBase:FBgn0031513"/>
<dbReference type="InterPro" id="IPR037869">
    <property type="entry name" value="Spp1/CFP1"/>
</dbReference>
<gene>
    <name evidence="7" type="primary">CG3347</name>
</gene>
<evidence type="ECO:0000256" key="4">
    <source>
        <dbReference type="ARBA" id="ARBA00022833"/>
    </source>
</evidence>
<evidence type="ECO:0000256" key="6">
    <source>
        <dbReference type="SAM" id="MobiDB-lite"/>
    </source>
</evidence>
<feature type="compositionally biased region" description="Basic and acidic residues" evidence="6">
    <location>
        <begin position="87"/>
        <end position="108"/>
    </location>
</feature>
<sequence length="323" mass="36008">MFRDWSKYVPPENSKKRGTCFTVFCQQLARSCSRYCCDECGNFTAITNVFALGLLPNMPAMKVAMGHVGLLLGNDLTNNQKSNKNSEASESKTETKPKVKKPKSEGRKSRYRSPSSSLERSPDVSRTAAKRPKLQEELPSSSSRSSRKLVEESRSETERHKAKHKTSKKEKTSSQRAYSLSPIPSPKSYRAARNTSETAPNSPVNLKKTFKQKHVISSPTGKKRVCRSQTISADDPLPSQPKSTEVSPMASAGTSSSNKKPVPETSCQKYRKLSFTDENCEKIKIIRCIVSNMSPTEKALLARKRMMMKLASEQHIRQAPGEI</sequence>
<accession>Q4V556</accession>
<evidence type="ECO:0000256" key="3">
    <source>
        <dbReference type="ARBA" id="ARBA00022771"/>
    </source>
</evidence>
<dbReference type="AlphaFoldDB" id="Q4V556"/>
<feature type="compositionally biased region" description="Basic and acidic residues" evidence="6">
    <location>
        <begin position="148"/>
        <end position="159"/>
    </location>
</feature>
<reference evidence="7" key="1">
    <citation type="submission" date="2005-05" db="EMBL/GenBank/DDBJ databases">
        <authorList>
            <person name="Stapleton M."/>
            <person name="Carlson J."/>
            <person name="Chavez C."/>
            <person name="Frise E."/>
            <person name="George R."/>
            <person name="Pacleb J."/>
            <person name="Park S."/>
            <person name="Wan K."/>
            <person name="Yu C."/>
            <person name="Celniker S."/>
        </authorList>
    </citation>
    <scope>NUCLEOTIDE SEQUENCE</scope>
</reference>